<evidence type="ECO:0000313" key="1">
    <source>
        <dbReference type="EMBL" id="KAL2291698.1"/>
    </source>
</evidence>
<sequence length="118" mass="12498">MSCLANAQICHIDICSGASPTLGLSSRSQLPAVSRSVITPSPCLNSSSPGYVHGNCPDAILSPTDSKACQLLDLMLITVGARVFFQDLVQNPVKSFQILILGAAPPPLRDGLPRRRKN</sequence>
<dbReference type="Proteomes" id="UP001600888">
    <property type="component" value="Unassembled WGS sequence"/>
</dbReference>
<gene>
    <name evidence="1" type="ORF">FJTKL_11907</name>
</gene>
<organism evidence="1 2">
    <name type="scientific">Diaporthe vaccinii</name>
    <dbReference type="NCBI Taxonomy" id="105482"/>
    <lineage>
        <taxon>Eukaryota</taxon>
        <taxon>Fungi</taxon>
        <taxon>Dikarya</taxon>
        <taxon>Ascomycota</taxon>
        <taxon>Pezizomycotina</taxon>
        <taxon>Sordariomycetes</taxon>
        <taxon>Sordariomycetidae</taxon>
        <taxon>Diaporthales</taxon>
        <taxon>Diaporthaceae</taxon>
        <taxon>Diaporthe</taxon>
        <taxon>Diaporthe eres species complex</taxon>
    </lineage>
</organism>
<keyword evidence="2" id="KW-1185">Reference proteome</keyword>
<comment type="caution">
    <text evidence="1">The sequence shown here is derived from an EMBL/GenBank/DDBJ whole genome shotgun (WGS) entry which is preliminary data.</text>
</comment>
<accession>A0ABR4FAH0</accession>
<reference evidence="1 2" key="1">
    <citation type="submission" date="2024-03" db="EMBL/GenBank/DDBJ databases">
        <title>A high-quality draft genome sequence of Diaporthe vaccinii, a causative agent of upright dieback and viscid rot disease in cranberry plants.</title>
        <authorList>
            <person name="Sarrasin M."/>
            <person name="Lang B.F."/>
            <person name="Burger G."/>
        </authorList>
    </citation>
    <scope>NUCLEOTIDE SEQUENCE [LARGE SCALE GENOMIC DNA]</scope>
    <source>
        <strain evidence="1 2">IS7</strain>
    </source>
</reference>
<evidence type="ECO:0000313" key="2">
    <source>
        <dbReference type="Proteomes" id="UP001600888"/>
    </source>
</evidence>
<proteinExistence type="predicted"/>
<dbReference type="EMBL" id="JBAWTH010000005">
    <property type="protein sequence ID" value="KAL2291698.1"/>
    <property type="molecule type" value="Genomic_DNA"/>
</dbReference>
<name>A0ABR4FAH0_9PEZI</name>
<protein>
    <submittedName>
        <fullName evidence="1">Uncharacterized protein</fullName>
    </submittedName>
</protein>